<proteinExistence type="predicted"/>
<name>A0ABU0HXG0_9HYPH</name>
<dbReference type="CDD" id="cd00038">
    <property type="entry name" value="CAP_ED"/>
    <property type="match status" value="1"/>
</dbReference>
<organism evidence="3 4">
    <name type="scientific">Methylobacterium aerolatum</name>
    <dbReference type="NCBI Taxonomy" id="418708"/>
    <lineage>
        <taxon>Bacteria</taxon>
        <taxon>Pseudomonadati</taxon>
        <taxon>Pseudomonadota</taxon>
        <taxon>Alphaproteobacteria</taxon>
        <taxon>Hyphomicrobiales</taxon>
        <taxon>Methylobacteriaceae</taxon>
        <taxon>Methylobacterium</taxon>
    </lineage>
</organism>
<evidence type="ECO:0000259" key="1">
    <source>
        <dbReference type="PROSITE" id="PS50042"/>
    </source>
</evidence>
<evidence type="ECO:0000313" key="3">
    <source>
        <dbReference type="EMBL" id="MDQ0447033.1"/>
    </source>
</evidence>
<dbReference type="CDD" id="cd07302">
    <property type="entry name" value="CHD"/>
    <property type="match status" value="1"/>
</dbReference>
<evidence type="ECO:0000313" key="4">
    <source>
        <dbReference type="Proteomes" id="UP001231124"/>
    </source>
</evidence>
<reference evidence="3 4" key="1">
    <citation type="submission" date="2023-07" db="EMBL/GenBank/DDBJ databases">
        <title>Genomic Encyclopedia of Type Strains, Phase IV (KMG-IV): sequencing the most valuable type-strain genomes for metagenomic binning, comparative biology and taxonomic classification.</title>
        <authorList>
            <person name="Goeker M."/>
        </authorList>
    </citation>
    <scope>NUCLEOTIDE SEQUENCE [LARGE SCALE GENOMIC DNA]</scope>
    <source>
        <strain evidence="3 4">DSM 19013</strain>
    </source>
</reference>
<dbReference type="SUPFAM" id="SSF51206">
    <property type="entry name" value="cAMP-binding domain-like"/>
    <property type="match status" value="1"/>
</dbReference>
<dbReference type="RefSeq" id="WP_238206767.1">
    <property type="nucleotide sequence ID" value="NZ_BPQE01000028.1"/>
</dbReference>
<dbReference type="InterPro" id="IPR014710">
    <property type="entry name" value="RmlC-like_jellyroll"/>
</dbReference>
<dbReference type="PROSITE" id="PS50042">
    <property type="entry name" value="CNMP_BINDING_3"/>
    <property type="match status" value="1"/>
</dbReference>
<protein>
    <submittedName>
        <fullName evidence="3">Class 3 adenylate cyclase</fullName>
    </submittedName>
</protein>
<dbReference type="PROSITE" id="PS50125">
    <property type="entry name" value="GUANYLATE_CYCLASE_2"/>
    <property type="match status" value="1"/>
</dbReference>
<dbReference type="PANTHER" id="PTHR43081">
    <property type="entry name" value="ADENYLATE CYCLASE, TERMINAL-DIFFERENTIATION SPECIFIC-RELATED"/>
    <property type="match status" value="1"/>
</dbReference>
<dbReference type="EMBL" id="JAUSVP010000003">
    <property type="protein sequence ID" value="MDQ0447033.1"/>
    <property type="molecule type" value="Genomic_DNA"/>
</dbReference>
<dbReference type="PANTHER" id="PTHR43081:SF19">
    <property type="entry name" value="PH-SENSITIVE ADENYLATE CYCLASE RV1264"/>
    <property type="match status" value="1"/>
</dbReference>
<dbReference type="InterPro" id="IPR000595">
    <property type="entry name" value="cNMP-bd_dom"/>
</dbReference>
<dbReference type="InterPro" id="IPR018490">
    <property type="entry name" value="cNMP-bd_dom_sf"/>
</dbReference>
<dbReference type="Gene3D" id="2.60.120.10">
    <property type="entry name" value="Jelly Rolls"/>
    <property type="match status" value="1"/>
</dbReference>
<keyword evidence="4" id="KW-1185">Reference proteome</keyword>
<evidence type="ECO:0000259" key="2">
    <source>
        <dbReference type="PROSITE" id="PS50125"/>
    </source>
</evidence>
<dbReference type="Pfam" id="PF00211">
    <property type="entry name" value="Guanylate_cyc"/>
    <property type="match status" value="1"/>
</dbReference>
<gene>
    <name evidence="3" type="ORF">QO012_001524</name>
</gene>
<dbReference type="Pfam" id="PF00027">
    <property type="entry name" value="cNMP_binding"/>
    <property type="match status" value="1"/>
</dbReference>
<dbReference type="InterPro" id="IPR050697">
    <property type="entry name" value="Adenylyl/Guanylyl_Cyclase_3/4"/>
</dbReference>
<sequence>MAAKTTGIRAFLHRYCPDPDALIASFEAVHRLDTLRADQPLCLANDEADCLWIVEDGQLRVMAGESVVWRGPGEIVGEMAFLRGRPGEAPLRGNEVVAAGRTRVWKIDRATLDGLEPDTRALWYETVARVLVAKLDQASEMRAAQARDLADGDRIIGRLVCPEGVQATSAILFNGAPRIRPVKTKAVIWFSDLSGFSAHSEGKDPAEVGDFLRSLTDPQVEEILRAKGQVDKHMGDAVMAFWLCNDDERLNKGLAHATRAALEAARRVTEVAEASGLPIGIRIGLHAGEVSVGDFGGGDRIAFTLVGQPVNEAARYEQWRPENGQRTGRVRVSDRVYAGLPEDVRSSFQPTAVEFADKHGRPFVAFLSSI</sequence>
<dbReference type="Gene3D" id="3.30.70.1230">
    <property type="entry name" value="Nucleotide cyclase"/>
    <property type="match status" value="1"/>
</dbReference>
<comment type="caution">
    <text evidence="3">The sequence shown here is derived from an EMBL/GenBank/DDBJ whole genome shotgun (WGS) entry which is preliminary data.</text>
</comment>
<dbReference type="InterPro" id="IPR001054">
    <property type="entry name" value="A/G_cyclase"/>
</dbReference>
<dbReference type="SUPFAM" id="SSF55073">
    <property type="entry name" value="Nucleotide cyclase"/>
    <property type="match status" value="1"/>
</dbReference>
<feature type="domain" description="Guanylate cyclase" evidence="2">
    <location>
        <begin position="187"/>
        <end position="317"/>
    </location>
</feature>
<dbReference type="InterPro" id="IPR029787">
    <property type="entry name" value="Nucleotide_cyclase"/>
</dbReference>
<accession>A0ABU0HXG0</accession>
<feature type="domain" description="Cyclic nucleotide-binding" evidence="1">
    <location>
        <begin position="45"/>
        <end position="115"/>
    </location>
</feature>
<dbReference type="Proteomes" id="UP001231124">
    <property type="component" value="Unassembled WGS sequence"/>
</dbReference>